<comment type="caution">
    <text evidence="2">The sequence shown here is derived from an EMBL/GenBank/DDBJ whole genome shotgun (WGS) entry which is preliminary data.</text>
</comment>
<proteinExistence type="predicted"/>
<sequence length="306" mass="32948">MGGGIINKTAAKAASFGAYRSPLIDETARRASRHQVAALSSASPALESGLTVPLLSSDKEQAETSAVTHWPAWELDDWKHVGGREEEKFGSANPSHRQIFRPAPSLEEAKEATADLKDALEKIYYQPNPTLNSHEGCQMSVSCESNTVSTVPKHVAQMFSLLQRSTEAQSVVTSLASDKRVWDAVMKNEKVIEFCKNPSPASESVYAAESVAANESVGESSPSLESKETSEGSMIADILNNFKVKVLEVVNNISDFLQDILEILPWNSNSGDTTASTDKAYNDVTLGASFVALAVATVMVILLKRG</sequence>
<evidence type="ECO:0000313" key="3">
    <source>
        <dbReference type="Proteomes" id="UP001412067"/>
    </source>
</evidence>
<protein>
    <submittedName>
        <fullName evidence="2">Uncharacterized protein</fullName>
    </submittedName>
</protein>
<name>A0ABR2LIB8_9ASPA</name>
<keyword evidence="1" id="KW-0472">Membrane</keyword>
<feature type="transmembrane region" description="Helical" evidence="1">
    <location>
        <begin position="284"/>
        <end position="303"/>
    </location>
</feature>
<organism evidence="2 3">
    <name type="scientific">Platanthera guangdongensis</name>
    <dbReference type="NCBI Taxonomy" id="2320717"/>
    <lineage>
        <taxon>Eukaryota</taxon>
        <taxon>Viridiplantae</taxon>
        <taxon>Streptophyta</taxon>
        <taxon>Embryophyta</taxon>
        <taxon>Tracheophyta</taxon>
        <taxon>Spermatophyta</taxon>
        <taxon>Magnoliopsida</taxon>
        <taxon>Liliopsida</taxon>
        <taxon>Asparagales</taxon>
        <taxon>Orchidaceae</taxon>
        <taxon>Orchidoideae</taxon>
        <taxon>Orchideae</taxon>
        <taxon>Orchidinae</taxon>
        <taxon>Platanthera</taxon>
    </lineage>
</organism>
<dbReference type="PANTHER" id="PTHR33625:SF4">
    <property type="entry name" value="OS08G0179900 PROTEIN"/>
    <property type="match status" value="1"/>
</dbReference>
<accession>A0ABR2LIB8</accession>
<dbReference type="Proteomes" id="UP001412067">
    <property type="component" value="Unassembled WGS sequence"/>
</dbReference>
<reference evidence="2 3" key="1">
    <citation type="journal article" date="2022" name="Nat. Plants">
        <title>Genomes of leafy and leafless Platanthera orchids illuminate the evolution of mycoheterotrophy.</title>
        <authorList>
            <person name="Li M.H."/>
            <person name="Liu K.W."/>
            <person name="Li Z."/>
            <person name="Lu H.C."/>
            <person name="Ye Q.L."/>
            <person name="Zhang D."/>
            <person name="Wang J.Y."/>
            <person name="Li Y.F."/>
            <person name="Zhong Z.M."/>
            <person name="Liu X."/>
            <person name="Yu X."/>
            <person name="Liu D.K."/>
            <person name="Tu X.D."/>
            <person name="Liu B."/>
            <person name="Hao Y."/>
            <person name="Liao X.Y."/>
            <person name="Jiang Y.T."/>
            <person name="Sun W.H."/>
            <person name="Chen J."/>
            <person name="Chen Y.Q."/>
            <person name="Ai Y."/>
            <person name="Zhai J.W."/>
            <person name="Wu S.S."/>
            <person name="Zhou Z."/>
            <person name="Hsiao Y.Y."/>
            <person name="Wu W.L."/>
            <person name="Chen Y.Y."/>
            <person name="Lin Y.F."/>
            <person name="Hsu J.L."/>
            <person name="Li C.Y."/>
            <person name="Wang Z.W."/>
            <person name="Zhao X."/>
            <person name="Zhong W.Y."/>
            <person name="Ma X.K."/>
            <person name="Ma L."/>
            <person name="Huang J."/>
            <person name="Chen G.Z."/>
            <person name="Huang M.Z."/>
            <person name="Huang L."/>
            <person name="Peng D.H."/>
            <person name="Luo Y.B."/>
            <person name="Zou S.Q."/>
            <person name="Chen S.P."/>
            <person name="Lan S."/>
            <person name="Tsai W.C."/>
            <person name="Van de Peer Y."/>
            <person name="Liu Z.J."/>
        </authorList>
    </citation>
    <scope>NUCLEOTIDE SEQUENCE [LARGE SCALE GENOMIC DNA]</scope>
    <source>
        <strain evidence="2">Lor288</strain>
    </source>
</reference>
<evidence type="ECO:0000256" key="1">
    <source>
        <dbReference type="SAM" id="Phobius"/>
    </source>
</evidence>
<dbReference type="PANTHER" id="PTHR33625">
    <property type="entry name" value="OS08G0179900 PROTEIN"/>
    <property type="match status" value="1"/>
</dbReference>
<dbReference type="EMBL" id="JBBWWR010000019">
    <property type="protein sequence ID" value="KAK8941847.1"/>
    <property type="molecule type" value="Genomic_DNA"/>
</dbReference>
<keyword evidence="3" id="KW-1185">Reference proteome</keyword>
<gene>
    <name evidence="2" type="ORF">KSP40_PGU017353</name>
</gene>
<evidence type="ECO:0000313" key="2">
    <source>
        <dbReference type="EMBL" id="KAK8941847.1"/>
    </source>
</evidence>
<keyword evidence="1" id="KW-0812">Transmembrane</keyword>
<keyword evidence="1" id="KW-1133">Transmembrane helix</keyword>